<evidence type="ECO:0000256" key="7">
    <source>
        <dbReference type="ARBA" id="ARBA00022697"/>
    </source>
</evidence>
<evidence type="ECO:0000313" key="26">
    <source>
        <dbReference type="Proteomes" id="UP000033057"/>
    </source>
</evidence>
<reference evidence="29" key="3">
    <citation type="submission" date="2016-04" db="EMBL/GenBank/DDBJ databases">
        <authorList>
            <person name="Shah S.A."/>
            <person name="Garrett R.A."/>
        </authorList>
    </citation>
    <scope>NUCLEOTIDE SEQUENCE [LARGE SCALE GENOMIC DNA]</scope>
    <source>
        <strain evidence="29">ATCC 35091 / DSM 1616 / JCM 8930 / NBRC 15331 / P1</strain>
    </source>
</reference>
<evidence type="ECO:0000313" key="29">
    <source>
        <dbReference type="Proteomes" id="UP000076770"/>
    </source>
</evidence>
<evidence type="ECO:0000256" key="10">
    <source>
        <dbReference type="ARBA" id="ARBA00022840"/>
    </source>
</evidence>
<keyword evidence="5 11" id="KW-0028">Amino-acid biosynthesis</keyword>
<evidence type="ECO:0000256" key="9">
    <source>
        <dbReference type="ARBA" id="ARBA00022777"/>
    </source>
</evidence>
<dbReference type="SUPFAM" id="SSF55060">
    <property type="entry name" value="GHMP Kinase, C-terminal domain"/>
    <property type="match status" value="1"/>
</dbReference>
<dbReference type="EMBL" id="CP033239">
    <property type="protein sequence ID" value="AZF77593.1"/>
    <property type="molecule type" value="Genomic_DNA"/>
</dbReference>
<name>A0A0E3K7I5_SACSO</name>
<protein>
    <recommendedName>
        <fullName evidence="4 11">Homoserine kinase</fullName>
        <shortName evidence="11">HK</shortName>
        <shortName evidence="11">HSK</shortName>
        <ecNumber evidence="3 11">2.7.1.39</ecNumber>
    </recommendedName>
</protein>
<evidence type="ECO:0000313" key="24">
    <source>
        <dbReference type="EMBL" id="QPG49632.1"/>
    </source>
</evidence>
<dbReference type="PRINTS" id="PR00958">
    <property type="entry name" value="HOMSERKINASE"/>
</dbReference>
<feature type="domain" description="GHMP kinase N-terminal" evidence="12">
    <location>
        <begin position="68"/>
        <end position="147"/>
    </location>
</feature>
<comment type="catalytic activity">
    <reaction evidence="11">
        <text>L-homoserine + ATP = O-phospho-L-homoserine + ADP + H(+)</text>
        <dbReference type="Rhea" id="RHEA:13985"/>
        <dbReference type="ChEBI" id="CHEBI:15378"/>
        <dbReference type="ChEBI" id="CHEBI:30616"/>
        <dbReference type="ChEBI" id="CHEBI:57476"/>
        <dbReference type="ChEBI" id="CHEBI:57590"/>
        <dbReference type="ChEBI" id="CHEBI:456216"/>
        <dbReference type="EC" id="2.7.1.39"/>
    </reaction>
</comment>
<dbReference type="PANTHER" id="PTHR20861:SF1">
    <property type="entry name" value="HOMOSERINE KINASE"/>
    <property type="match status" value="1"/>
</dbReference>
<dbReference type="EMBL" id="CP011055">
    <property type="protein sequence ID" value="AKA72615.1"/>
    <property type="molecule type" value="Genomic_DNA"/>
</dbReference>
<dbReference type="GO" id="GO:0009088">
    <property type="term" value="P:threonine biosynthetic process"/>
    <property type="evidence" value="ECO:0007669"/>
    <property type="project" value="UniProtKB-UniRule"/>
</dbReference>
<dbReference type="EMBL" id="LT549890">
    <property type="protein sequence ID" value="SAI86052.1"/>
    <property type="molecule type" value="Genomic_DNA"/>
</dbReference>
<dbReference type="Proteomes" id="UP000278715">
    <property type="component" value="Chromosome"/>
</dbReference>
<dbReference type="EMBL" id="CP033237">
    <property type="protein sequence ID" value="AZF72366.1"/>
    <property type="molecule type" value="Genomic_DNA"/>
</dbReference>
<keyword evidence="9 11" id="KW-0418">Kinase</keyword>
<evidence type="ECO:0000256" key="1">
    <source>
        <dbReference type="ARBA" id="ARBA00005015"/>
    </source>
</evidence>
<dbReference type="KEGG" id="ssof:SULC_0171"/>
<dbReference type="Proteomes" id="UP000273194">
    <property type="component" value="Chromosome"/>
</dbReference>
<evidence type="ECO:0000313" key="17">
    <source>
        <dbReference type="EMBL" id="AZF67126.1"/>
    </source>
</evidence>
<evidence type="ECO:0000313" key="22">
    <source>
        <dbReference type="EMBL" id="AZF80201.1"/>
    </source>
</evidence>
<evidence type="ECO:0000313" key="37">
    <source>
        <dbReference type="Proteomes" id="UP000594632"/>
    </source>
</evidence>
<comment type="pathway">
    <text evidence="1 11">Amino-acid biosynthesis; L-threonine biosynthesis; L-threonine from L-aspartate: step 4/5.</text>
</comment>
<proteinExistence type="inferred from homology"/>
<dbReference type="SMR" id="A0A0E3K7I5"/>
<dbReference type="AlphaFoldDB" id="A0A0E3K7I5"/>
<dbReference type="EMBL" id="CP033238">
    <property type="protein sequence ID" value="AZF74986.1"/>
    <property type="molecule type" value="Genomic_DNA"/>
</dbReference>
<dbReference type="EMBL" id="CP033240">
    <property type="protein sequence ID" value="AZF80201.1"/>
    <property type="molecule type" value="Genomic_DNA"/>
</dbReference>
<dbReference type="OrthoDB" id="28273at2157"/>
<dbReference type="InterPro" id="IPR036554">
    <property type="entry name" value="GHMP_kinase_C_sf"/>
</dbReference>
<dbReference type="Proteomes" id="UP000076770">
    <property type="component" value="Chromosome i"/>
</dbReference>
<dbReference type="PIRSF" id="PIRSF000676">
    <property type="entry name" value="Homoser_kin"/>
    <property type="match status" value="1"/>
</dbReference>
<dbReference type="Proteomes" id="UP000269431">
    <property type="component" value="Chromosome"/>
</dbReference>
<reference evidence="24 37" key="6">
    <citation type="journal article" date="2020" name="Nat. Commun.">
        <title>The structures of two archaeal type IV pili illuminate evolutionary relationships.</title>
        <authorList>
            <person name="Wang F."/>
            <person name="Baquero D.P."/>
            <person name="Su Z."/>
            <person name="Beltran L.C."/>
            <person name="Prangishvili D."/>
            <person name="Krupovic M."/>
            <person name="Egelman E.H."/>
        </authorList>
    </citation>
    <scope>NUCLEOTIDE SEQUENCE [LARGE SCALE GENOMIC DNA]</scope>
    <source>
        <strain evidence="24 37">POZ149</strain>
    </source>
</reference>
<comment type="function">
    <text evidence="11">Catalyzes the ATP-dependent phosphorylation of L-homoserine to L-homoserine phosphate.</text>
</comment>
<dbReference type="Gene3D" id="3.30.230.10">
    <property type="match status" value="1"/>
</dbReference>
<evidence type="ECO:0000313" key="15">
    <source>
        <dbReference type="EMBL" id="AKA75314.1"/>
    </source>
</evidence>
<evidence type="ECO:0000313" key="16">
    <source>
        <dbReference type="EMBL" id="AKA78007.1"/>
    </source>
</evidence>
<dbReference type="InterPro" id="IPR006204">
    <property type="entry name" value="GHMP_kinase_N_dom"/>
</dbReference>
<dbReference type="Pfam" id="PF08544">
    <property type="entry name" value="GHMP_kinases_C"/>
    <property type="match status" value="1"/>
</dbReference>
<evidence type="ECO:0000313" key="35">
    <source>
        <dbReference type="Proteomes" id="UP000278715"/>
    </source>
</evidence>
<dbReference type="PROSITE" id="PS00627">
    <property type="entry name" value="GHMP_KINASES_ATP"/>
    <property type="match status" value="1"/>
</dbReference>
<evidence type="ECO:0000313" key="33">
    <source>
        <dbReference type="Proteomes" id="UP000273443"/>
    </source>
</evidence>
<evidence type="ECO:0000313" key="19">
    <source>
        <dbReference type="EMBL" id="AZF72366.1"/>
    </source>
</evidence>
<evidence type="ECO:0000313" key="27">
    <source>
        <dbReference type="Proteomes" id="UP000033085"/>
    </source>
</evidence>
<dbReference type="Proteomes" id="UP000267993">
    <property type="component" value="Chromosome"/>
</dbReference>
<evidence type="ECO:0000313" key="36">
    <source>
        <dbReference type="Proteomes" id="UP000282269"/>
    </source>
</evidence>
<dbReference type="KEGG" id="ssoa:SULA_0171"/>
<reference evidence="30 31" key="4">
    <citation type="journal article" date="2018" name="Proc. Natl. Acad. Sci. U.S.A.">
        <title>Nonmutational mechanism of inheritance in the Archaeon Sulfolobus solfataricus.</title>
        <authorList>
            <person name="Payne S."/>
            <person name="McCarthy S."/>
            <person name="Johnson T."/>
            <person name="North E."/>
            <person name="Blum P."/>
        </authorList>
    </citation>
    <scope>NUCLEOTIDE SEQUENCE [LARGE SCALE GENOMIC DNA]</scope>
    <source>
        <strain evidence="18 30">SARC-H</strain>
        <strain evidence="19 34">SARC-I</strain>
        <strain evidence="21 35">SARC-N</strain>
        <strain evidence="22 36">SARC-O</strain>
        <strain evidence="23 31">SUL120</strain>
        <strain evidence="17 32">SULG</strain>
        <strain evidence="20 33">SULM</strain>
    </source>
</reference>
<evidence type="ECO:0000313" key="20">
    <source>
        <dbReference type="EMBL" id="AZF74986.1"/>
    </source>
</evidence>
<dbReference type="Proteomes" id="UP000282269">
    <property type="component" value="Chromosome"/>
</dbReference>
<dbReference type="EMBL" id="CP033241">
    <property type="protein sequence ID" value="AZF82807.1"/>
    <property type="molecule type" value="Genomic_DNA"/>
</dbReference>
<dbReference type="Proteomes" id="UP000033057">
    <property type="component" value="Chromosome"/>
</dbReference>
<evidence type="ECO:0000313" key="14">
    <source>
        <dbReference type="EMBL" id="AKA72615.1"/>
    </source>
</evidence>
<evidence type="ECO:0000313" key="23">
    <source>
        <dbReference type="EMBL" id="AZF82807.1"/>
    </source>
</evidence>
<dbReference type="Pfam" id="PF00288">
    <property type="entry name" value="GHMP_kinases_N"/>
    <property type="match status" value="1"/>
</dbReference>
<dbReference type="HAMAP" id="MF_00384">
    <property type="entry name" value="Homoser_kinase"/>
    <property type="match status" value="1"/>
</dbReference>
<evidence type="ECO:0000259" key="13">
    <source>
        <dbReference type="Pfam" id="PF08544"/>
    </source>
</evidence>
<gene>
    <name evidence="11" type="primary">thrB</name>
    <name evidence="24" type="ORF">HFC64_07200</name>
    <name evidence="25" type="ORF">SSOP1_2498</name>
    <name evidence="16" type="ORF">SULA_0171</name>
    <name evidence="14" type="ORF">SULB_0172</name>
    <name evidence="15" type="ORF">SULC_0171</name>
    <name evidence="17" type="ORF">SULG_00870</name>
    <name evidence="18" type="ORF">SULH_00870</name>
    <name evidence="19" type="ORF">SULI_00870</name>
    <name evidence="20" type="ORF">SULM_00870</name>
    <name evidence="21" type="ORF">SULN_00870</name>
    <name evidence="22" type="ORF">SULO_00880</name>
    <name evidence="23" type="ORF">SULZ_00880</name>
</gene>
<evidence type="ECO:0000313" key="25">
    <source>
        <dbReference type="EMBL" id="SAI86052.1"/>
    </source>
</evidence>
<accession>A0A0E3K7I5</accession>
<reference evidence="15" key="5">
    <citation type="submission" date="2018-10" db="EMBL/GenBank/DDBJ databases">
        <authorList>
            <person name="McCarthy S."/>
            <person name="Gradnigo J."/>
            <person name="Johnson T."/>
            <person name="Payne S."/>
            <person name="Lipzen A."/>
            <person name="Schackwitz W."/>
            <person name="Martin J."/>
            <person name="Moriyama E."/>
            <person name="Blum P."/>
        </authorList>
    </citation>
    <scope>NUCLEOTIDE SEQUENCE</scope>
    <source>
        <strain evidence="14">SARC-B</strain>
        <strain evidence="15">SARC-C</strain>
        <strain evidence="16">SULA</strain>
    </source>
</reference>
<feature type="binding site" evidence="11">
    <location>
        <begin position="88"/>
        <end position="98"/>
    </location>
    <ligand>
        <name>ATP</name>
        <dbReference type="ChEBI" id="CHEBI:30616"/>
    </ligand>
</feature>
<dbReference type="InterPro" id="IPR013750">
    <property type="entry name" value="GHMP_kinase_C_dom"/>
</dbReference>
<evidence type="ECO:0000313" key="31">
    <source>
        <dbReference type="Proteomes" id="UP000269431"/>
    </source>
</evidence>
<dbReference type="KEGG" id="ssol:SULB_0172"/>
<keyword evidence="6 11" id="KW-0808">Transferase</keyword>
<dbReference type="PATRIC" id="fig|2287.6.peg.179"/>
<dbReference type="EMBL" id="CP033236">
    <property type="protein sequence ID" value="AZF69746.1"/>
    <property type="molecule type" value="Genomic_DNA"/>
</dbReference>
<dbReference type="GO" id="GO:0005737">
    <property type="term" value="C:cytoplasm"/>
    <property type="evidence" value="ECO:0007669"/>
    <property type="project" value="UniProtKB-SubCell"/>
</dbReference>
<dbReference type="EMBL" id="CP050869">
    <property type="protein sequence ID" value="QPG49632.1"/>
    <property type="molecule type" value="Genomic_DNA"/>
</dbReference>
<dbReference type="Proteomes" id="UP000033085">
    <property type="component" value="Chromosome"/>
</dbReference>
<keyword evidence="11" id="KW-0963">Cytoplasm</keyword>
<evidence type="ECO:0000256" key="4">
    <source>
        <dbReference type="ARBA" id="ARBA00017858"/>
    </source>
</evidence>
<evidence type="ECO:0000256" key="3">
    <source>
        <dbReference type="ARBA" id="ARBA00012078"/>
    </source>
</evidence>
<reference evidence="25" key="2">
    <citation type="submission" date="2016-04" db="EMBL/GenBank/DDBJ databases">
        <authorList>
            <person name="Evans L.H."/>
            <person name="Alamgir A."/>
            <person name="Owens N."/>
            <person name="Weber N.D."/>
            <person name="Virtaneva K."/>
            <person name="Barbian K."/>
            <person name="Babar A."/>
            <person name="Rosenke K."/>
        </authorList>
    </citation>
    <scope>NUCLEOTIDE SEQUENCE</scope>
    <source>
        <strain evidence="25">P1</strain>
    </source>
</reference>
<dbReference type="NCBIfam" id="NF002288">
    <property type="entry name" value="PRK01212.1-4"/>
    <property type="match status" value="1"/>
</dbReference>
<evidence type="ECO:0000313" key="28">
    <source>
        <dbReference type="Proteomes" id="UP000033106"/>
    </source>
</evidence>
<dbReference type="SUPFAM" id="SSF54211">
    <property type="entry name" value="Ribosomal protein S5 domain 2-like"/>
    <property type="match status" value="1"/>
</dbReference>
<dbReference type="InterPro" id="IPR006203">
    <property type="entry name" value="GHMP_knse_ATP-bd_CS"/>
</dbReference>
<dbReference type="InterPro" id="IPR014721">
    <property type="entry name" value="Ribsml_uS5_D2-typ_fold_subgr"/>
</dbReference>
<evidence type="ECO:0000313" key="18">
    <source>
        <dbReference type="EMBL" id="AZF69746.1"/>
    </source>
</evidence>
<evidence type="ECO:0000256" key="8">
    <source>
        <dbReference type="ARBA" id="ARBA00022741"/>
    </source>
</evidence>
<dbReference type="OMA" id="CANRIPH"/>
<dbReference type="GO" id="GO:0004413">
    <property type="term" value="F:homoserine kinase activity"/>
    <property type="evidence" value="ECO:0007669"/>
    <property type="project" value="UniProtKB-UniRule"/>
</dbReference>
<dbReference type="PANTHER" id="PTHR20861">
    <property type="entry name" value="HOMOSERINE/4-DIPHOSPHOCYTIDYL-2-C-METHYL-D-ERYTHRITOL KINASE"/>
    <property type="match status" value="1"/>
</dbReference>
<evidence type="ECO:0000313" key="30">
    <source>
        <dbReference type="Proteomes" id="UP000267993"/>
    </source>
</evidence>
<comment type="subcellular location">
    <subcellularLocation>
        <location evidence="11">Cytoplasm</location>
    </subcellularLocation>
</comment>
<sequence length="311" mass="33649">MECKRARAYSSSANLGSGFDILSIAHTAFFDTVEICVENKNLNNIIVESNSKIPLEPNKNSATYPIVKIMEEIGIKASLKVRVIKGIPEGLGLGSSGASAAAAVMAFNNLFNLNLSKEDLVRYAMYGEIASSGSPHPDNVAASVFGGVVSVVSVSPVKVVEIPINYSFDILLFTPLNVHIEEKTKKAREMVPKTVTLSDYINNSRYISSLLLGFIKGERELIRLGLNDKIVEKARLPLFPYYPKIKEVAIKYDAIGACVSGAGPSILVLTDKMTDENKIVEEGTKTCNEFNVECKVIKAKIAGGVGIEGRD</sequence>
<dbReference type="EMBL" id="CP033235">
    <property type="protein sequence ID" value="AZF67126.1"/>
    <property type="molecule type" value="Genomic_DNA"/>
</dbReference>
<keyword evidence="7 11" id="KW-0791">Threonine biosynthesis</keyword>
<dbReference type="EMBL" id="CP011057">
    <property type="protein sequence ID" value="AKA78007.1"/>
    <property type="molecule type" value="Genomic_DNA"/>
</dbReference>
<dbReference type="InterPro" id="IPR000870">
    <property type="entry name" value="Homoserine_kinase"/>
</dbReference>
<dbReference type="Gene3D" id="3.30.70.890">
    <property type="entry name" value="GHMP kinase, C-terminal domain"/>
    <property type="match status" value="1"/>
</dbReference>
<reference evidence="26 27" key="1">
    <citation type="journal article" date="2015" name="Genome Announc.">
        <title>Complete Genome Sequence of Sulfolobus solfataricus Strain 98/2 and Evolved Derivatives.</title>
        <authorList>
            <person name="McCarthy S."/>
            <person name="Gradnigo J."/>
            <person name="Johnson T."/>
            <person name="Payne S."/>
            <person name="Lipzen A."/>
            <person name="Martin J."/>
            <person name="Schackwitz W."/>
            <person name="Moriyama E."/>
            <person name="Blum P."/>
        </authorList>
    </citation>
    <scope>NUCLEOTIDE SEQUENCE [LARGE SCALE GENOMIC DNA]</scope>
    <source>
        <strain evidence="26">98/2 SULC</strain>
        <strain evidence="14">SARC-B</strain>
        <strain evidence="15">SARC-C</strain>
        <strain evidence="16 28">SULA</strain>
        <strain evidence="27">SULB</strain>
    </source>
</reference>
<organism evidence="15 26">
    <name type="scientific">Saccharolobus solfataricus</name>
    <name type="common">Sulfolobus solfataricus</name>
    <dbReference type="NCBI Taxonomy" id="2287"/>
    <lineage>
        <taxon>Archaea</taxon>
        <taxon>Thermoproteota</taxon>
        <taxon>Thermoprotei</taxon>
        <taxon>Sulfolobales</taxon>
        <taxon>Sulfolobaceae</taxon>
        <taxon>Saccharolobus</taxon>
    </lineage>
</organism>
<dbReference type="Proteomes" id="UP000273443">
    <property type="component" value="Chromosome"/>
</dbReference>
<evidence type="ECO:0000256" key="6">
    <source>
        <dbReference type="ARBA" id="ARBA00022679"/>
    </source>
</evidence>
<comment type="similarity">
    <text evidence="2 11">Belongs to the GHMP kinase family. Homoserine kinase subfamily.</text>
</comment>
<dbReference type="Proteomes" id="UP000033106">
    <property type="component" value="Chromosome"/>
</dbReference>
<feature type="domain" description="GHMP kinase C-terminal" evidence="13">
    <location>
        <begin position="223"/>
        <end position="285"/>
    </location>
</feature>
<dbReference type="EC" id="2.7.1.39" evidence="3 11"/>
<evidence type="ECO:0000313" key="34">
    <source>
        <dbReference type="Proteomes" id="UP000275843"/>
    </source>
</evidence>
<dbReference type="EMBL" id="CP011056">
    <property type="protein sequence ID" value="AKA75314.1"/>
    <property type="molecule type" value="Genomic_DNA"/>
</dbReference>
<evidence type="ECO:0000313" key="32">
    <source>
        <dbReference type="Proteomes" id="UP000273194"/>
    </source>
</evidence>
<dbReference type="InterPro" id="IPR020568">
    <property type="entry name" value="Ribosomal_Su5_D2-typ_SF"/>
</dbReference>
<dbReference type="GeneID" id="1453845"/>
<dbReference type="NCBIfam" id="TIGR00191">
    <property type="entry name" value="thrB"/>
    <property type="match status" value="1"/>
</dbReference>
<keyword evidence="8 11" id="KW-0547">Nucleotide-binding</keyword>
<evidence type="ECO:0000256" key="2">
    <source>
        <dbReference type="ARBA" id="ARBA00007370"/>
    </source>
</evidence>
<dbReference type="GeneID" id="44128092"/>
<evidence type="ECO:0000256" key="5">
    <source>
        <dbReference type="ARBA" id="ARBA00022605"/>
    </source>
</evidence>
<dbReference type="RefSeq" id="WP_009989478.1">
    <property type="nucleotide sequence ID" value="NZ_CP011055.2"/>
</dbReference>
<dbReference type="Proteomes" id="UP000275843">
    <property type="component" value="Chromosome"/>
</dbReference>
<evidence type="ECO:0000256" key="11">
    <source>
        <dbReference type="HAMAP-Rule" id="MF_00384"/>
    </source>
</evidence>
<dbReference type="UniPathway" id="UPA00050">
    <property type="reaction ID" value="UER00064"/>
</dbReference>
<evidence type="ECO:0000259" key="12">
    <source>
        <dbReference type="Pfam" id="PF00288"/>
    </source>
</evidence>
<dbReference type="GO" id="GO:0005524">
    <property type="term" value="F:ATP binding"/>
    <property type="evidence" value="ECO:0007669"/>
    <property type="project" value="UniProtKB-UniRule"/>
</dbReference>
<keyword evidence="10 11" id="KW-0067">ATP-binding</keyword>
<dbReference type="Proteomes" id="UP000594632">
    <property type="component" value="Chromosome"/>
</dbReference>
<evidence type="ECO:0000313" key="21">
    <source>
        <dbReference type="EMBL" id="AZF77593.1"/>
    </source>
</evidence>